<comment type="caution">
    <text evidence="3">The sequence shown here is derived from an EMBL/GenBank/DDBJ whole genome shotgun (WGS) entry which is preliminary data.</text>
</comment>
<name>A0A3E0H848_9PSEU</name>
<reference evidence="3 4" key="1">
    <citation type="submission" date="2018-08" db="EMBL/GenBank/DDBJ databases">
        <title>Genomic Encyclopedia of Archaeal and Bacterial Type Strains, Phase II (KMG-II): from individual species to whole genera.</title>
        <authorList>
            <person name="Goeker M."/>
        </authorList>
    </citation>
    <scope>NUCLEOTIDE SEQUENCE [LARGE SCALE GENOMIC DNA]</scope>
    <source>
        <strain evidence="3 4">DSM 45791</strain>
    </source>
</reference>
<feature type="compositionally biased region" description="Acidic residues" evidence="1">
    <location>
        <begin position="1"/>
        <end position="17"/>
    </location>
</feature>
<evidence type="ECO:0000256" key="1">
    <source>
        <dbReference type="SAM" id="MobiDB-lite"/>
    </source>
</evidence>
<dbReference type="InterPro" id="IPR043763">
    <property type="entry name" value="DUF5709"/>
</dbReference>
<evidence type="ECO:0000313" key="4">
    <source>
        <dbReference type="Proteomes" id="UP000256269"/>
    </source>
</evidence>
<feature type="compositionally biased region" description="Acidic residues" evidence="1">
    <location>
        <begin position="74"/>
        <end position="88"/>
    </location>
</feature>
<dbReference type="EMBL" id="QUNO01000013">
    <property type="protein sequence ID" value="REH39467.1"/>
    <property type="molecule type" value="Genomic_DNA"/>
</dbReference>
<keyword evidence="4" id="KW-1185">Reference proteome</keyword>
<dbReference type="RefSeq" id="WP_116178849.1">
    <property type="nucleotide sequence ID" value="NZ_CP144375.1"/>
</dbReference>
<evidence type="ECO:0000313" key="3">
    <source>
        <dbReference type="EMBL" id="REH39467.1"/>
    </source>
</evidence>
<sequence>MDSDEFDRDEFDDDAFEQLDAQDTLDDGPADPLDEGYSPVEKPWVLDDWGTTPREQADGQTLDDRLARELPDFAAEDDDELGDQEGSDGELRDFEVGDERAGRLVSESYVASDAASVGGDEWDADLLGVDVGIDGAGASAEEAAVHIIRDDQY</sequence>
<feature type="domain" description="DUF5709" evidence="2">
    <location>
        <begin position="95"/>
        <end position="150"/>
    </location>
</feature>
<organism evidence="3 4">
    <name type="scientific">Kutzneria buriramensis</name>
    <dbReference type="NCBI Taxonomy" id="1045776"/>
    <lineage>
        <taxon>Bacteria</taxon>
        <taxon>Bacillati</taxon>
        <taxon>Actinomycetota</taxon>
        <taxon>Actinomycetes</taxon>
        <taxon>Pseudonocardiales</taxon>
        <taxon>Pseudonocardiaceae</taxon>
        <taxon>Kutzneria</taxon>
    </lineage>
</organism>
<gene>
    <name evidence="3" type="ORF">BCF44_113322</name>
</gene>
<feature type="compositionally biased region" description="Acidic residues" evidence="1">
    <location>
        <begin position="23"/>
        <end position="34"/>
    </location>
</feature>
<evidence type="ECO:0000259" key="2">
    <source>
        <dbReference type="Pfam" id="PF18970"/>
    </source>
</evidence>
<accession>A0A3E0H848</accession>
<dbReference type="Pfam" id="PF18970">
    <property type="entry name" value="DUF5709"/>
    <property type="match status" value="1"/>
</dbReference>
<feature type="compositionally biased region" description="Basic and acidic residues" evidence="1">
    <location>
        <begin position="62"/>
        <end position="71"/>
    </location>
</feature>
<protein>
    <recommendedName>
        <fullName evidence="2">DUF5709 domain-containing protein</fullName>
    </recommendedName>
</protein>
<feature type="compositionally biased region" description="Basic and acidic residues" evidence="1">
    <location>
        <begin position="89"/>
        <end position="98"/>
    </location>
</feature>
<feature type="region of interest" description="Disordered" evidence="1">
    <location>
        <begin position="1"/>
        <end position="98"/>
    </location>
</feature>
<dbReference type="OrthoDB" id="3212066at2"/>
<dbReference type="AlphaFoldDB" id="A0A3E0H848"/>
<dbReference type="Proteomes" id="UP000256269">
    <property type="component" value="Unassembled WGS sequence"/>
</dbReference>
<proteinExistence type="predicted"/>